<dbReference type="InterPro" id="IPR046484">
    <property type="entry name" value="DUF6577"/>
</dbReference>
<gene>
    <name evidence="1" type="ORF">EG346_02105</name>
    <name evidence="2" type="ORF">NCTC13533_04263</name>
</gene>
<organism evidence="2 3">
    <name type="scientific">Chryseobacterium carnipullorum</name>
    <dbReference type="NCBI Taxonomy" id="1124835"/>
    <lineage>
        <taxon>Bacteria</taxon>
        <taxon>Pseudomonadati</taxon>
        <taxon>Bacteroidota</taxon>
        <taxon>Flavobacteriia</taxon>
        <taxon>Flavobacteriales</taxon>
        <taxon>Weeksellaceae</taxon>
        <taxon>Chryseobacterium group</taxon>
        <taxon>Chryseobacterium</taxon>
    </lineage>
</organism>
<dbReference type="OrthoDB" id="594275at2"/>
<dbReference type="Proteomes" id="UP000273270">
    <property type="component" value="Chromosome"/>
</dbReference>
<evidence type="ECO:0000313" key="4">
    <source>
        <dbReference type="Proteomes" id="UP000273270"/>
    </source>
</evidence>
<dbReference type="Pfam" id="PF20217">
    <property type="entry name" value="DUF6577"/>
    <property type="match status" value="1"/>
</dbReference>
<keyword evidence="4" id="KW-1185">Reference proteome</keyword>
<dbReference type="Proteomes" id="UP000255224">
    <property type="component" value="Unassembled WGS sequence"/>
</dbReference>
<evidence type="ECO:0000313" key="3">
    <source>
        <dbReference type="Proteomes" id="UP000255224"/>
    </source>
</evidence>
<protein>
    <submittedName>
        <fullName evidence="2">Uncharacterized protein</fullName>
    </submittedName>
</protein>
<reference evidence="4" key="2">
    <citation type="submission" date="2018-11" db="EMBL/GenBank/DDBJ databases">
        <title>Proposal to divide the Flavobacteriaceae and reorganize its genera based on Amino Acid Identity values calculated from whole genome sequences.</title>
        <authorList>
            <person name="Nicholson A.C."/>
            <person name="Gulvik C.A."/>
            <person name="Whitney A.M."/>
            <person name="Humrighouse B.W."/>
            <person name="Bell M."/>
            <person name="Holmes B."/>
            <person name="Steigerwalt A.G."/>
            <person name="Villarma A."/>
            <person name="Sheth M."/>
            <person name="Batra D."/>
            <person name="Pryor J."/>
            <person name="Bernardet J.-F."/>
            <person name="Hugo C."/>
            <person name="Kampfer P."/>
            <person name="Newman J."/>
            <person name="McQuiston J.R."/>
        </authorList>
    </citation>
    <scope>NUCLEOTIDE SEQUENCE [LARGE SCALE GENOMIC DNA]</scope>
    <source>
        <strain evidence="4">G0188</strain>
    </source>
</reference>
<evidence type="ECO:0000313" key="1">
    <source>
        <dbReference type="EMBL" id="AZA47063.1"/>
    </source>
</evidence>
<dbReference type="KEGG" id="ccau:EG346_02105"/>
<dbReference type="EMBL" id="UFVQ01000003">
    <property type="protein sequence ID" value="STD07635.1"/>
    <property type="molecule type" value="Genomic_DNA"/>
</dbReference>
<evidence type="ECO:0000313" key="2">
    <source>
        <dbReference type="EMBL" id="STD07635.1"/>
    </source>
</evidence>
<dbReference type="EMBL" id="CP033920">
    <property type="protein sequence ID" value="AZA47063.1"/>
    <property type="molecule type" value="Genomic_DNA"/>
</dbReference>
<dbReference type="AlphaFoldDB" id="A0A376EGZ4"/>
<reference evidence="1" key="3">
    <citation type="submission" date="2018-11" db="EMBL/GenBank/DDBJ databases">
        <title>Proposal to divide the Flavobacteriaceae and reorganize its genera based on Amino Acid Identity values calculated from whole genome sequences.</title>
        <authorList>
            <person name="Nicholson A.C."/>
            <person name="Gulvik C.A."/>
            <person name="Whitney A.M."/>
            <person name="Humrighouse B.W."/>
            <person name="Bell M."/>
            <person name="Holmes B."/>
            <person name="Steigerwalt A."/>
            <person name="Villarma A."/>
            <person name="Sheth M."/>
            <person name="Batra D."/>
            <person name="Pryor J."/>
            <person name="Bernardet J.-F."/>
            <person name="Hugo C."/>
            <person name="Kampfer P."/>
            <person name="Newman J."/>
            <person name="Mcquiston J.R."/>
        </authorList>
    </citation>
    <scope>NUCLEOTIDE SEQUENCE [LARGE SCALE GENOMIC DNA]</scope>
    <source>
        <strain evidence="1">G0188</strain>
    </source>
</reference>
<reference evidence="2 3" key="1">
    <citation type="submission" date="2018-06" db="EMBL/GenBank/DDBJ databases">
        <authorList>
            <consortium name="Pathogen Informatics"/>
            <person name="Doyle S."/>
        </authorList>
    </citation>
    <scope>NUCLEOTIDE SEQUENCE [LARGE SCALE GENOMIC DNA]</scope>
    <source>
        <strain evidence="2 3">NCTC13533</strain>
    </source>
</reference>
<sequence length="248" mass="29212">MVKKDKDKKDKRALQEYFGNQSELSLDDLRAYFKINDPKIPDTTIRWRVYDLVRSSILHRVGRGLFQLGDAMLYRPELSSRSKKIGTFIRKNFPDVSFCSWNSDLLNEFAQHLSAYPFVLVDVERDVAESVYYQLKNNFSGVFLRPSEMLINDLLPDFRSPIIVRYLTTESPLNEQNGLPIISIEKMLVDIFCDPEFTFLAGSELRSIFMNAFKKYIVNENRLLRYADRKGRKQELIKYIYDSRFLKQ</sequence>
<accession>A0A3G6NE57</accession>
<dbReference type="RefSeq" id="WP_123876843.1">
    <property type="nucleotide sequence ID" value="NZ_CP033920.1"/>
</dbReference>
<name>A0A376EGZ4_CHRCU</name>
<accession>A0A376EGZ4</accession>
<proteinExistence type="predicted"/>